<evidence type="ECO:0000313" key="8">
    <source>
        <dbReference type="Ensembl" id="ENSEASP00005025742.1"/>
    </source>
</evidence>
<dbReference type="PROSITE" id="PS50835">
    <property type="entry name" value="IG_LIKE"/>
    <property type="match status" value="1"/>
</dbReference>
<evidence type="ECO:0000256" key="2">
    <source>
        <dbReference type="ARBA" id="ARBA00022692"/>
    </source>
</evidence>
<dbReference type="InterPro" id="IPR003597">
    <property type="entry name" value="Ig_C1-set"/>
</dbReference>
<dbReference type="PANTHER" id="PTHR19256:SF62">
    <property type="entry name" value="IG-LIKE DOMAIN-CONTAINING PROTEIN"/>
    <property type="match status" value="1"/>
</dbReference>
<evidence type="ECO:0000256" key="3">
    <source>
        <dbReference type="ARBA" id="ARBA00022989"/>
    </source>
</evidence>
<dbReference type="AlphaFoldDB" id="A0A8C4MGQ7"/>
<dbReference type="PANTHER" id="PTHR19256">
    <property type="entry name" value="T-CELL RECEPTOR GAMMA CHAIN"/>
    <property type="match status" value="1"/>
</dbReference>
<dbReference type="SMART" id="SM00407">
    <property type="entry name" value="IGc1"/>
    <property type="match status" value="1"/>
</dbReference>
<comment type="subcellular location">
    <subcellularLocation>
        <location evidence="1">Membrane</location>
    </subcellularLocation>
</comment>
<dbReference type="Pfam" id="PF07654">
    <property type="entry name" value="C1-set"/>
    <property type="match status" value="1"/>
</dbReference>
<reference evidence="8" key="1">
    <citation type="submission" date="2023-03" db="UniProtKB">
        <authorList>
            <consortium name="Ensembl"/>
        </authorList>
    </citation>
    <scope>IDENTIFICATION</scope>
</reference>
<evidence type="ECO:0000256" key="5">
    <source>
        <dbReference type="ARBA" id="ARBA00023170"/>
    </source>
</evidence>
<protein>
    <recommendedName>
        <fullName evidence="7">Ig-like domain-containing protein</fullName>
    </recommendedName>
</protein>
<keyword evidence="6" id="KW-0393">Immunoglobulin domain</keyword>
<evidence type="ECO:0000256" key="4">
    <source>
        <dbReference type="ARBA" id="ARBA00023136"/>
    </source>
</evidence>
<keyword evidence="4" id="KW-0472">Membrane</keyword>
<dbReference type="SUPFAM" id="SSF48726">
    <property type="entry name" value="Immunoglobulin"/>
    <property type="match status" value="1"/>
</dbReference>
<dbReference type="InterPro" id="IPR051117">
    <property type="entry name" value="TRG_var/const_region"/>
</dbReference>
<evidence type="ECO:0000259" key="7">
    <source>
        <dbReference type="PROSITE" id="PS50835"/>
    </source>
</evidence>
<name>A0A8C4MGQ7_EQUAS</name>
<dbReference type="OMA" id="SVYKGTC"/>
<dbReference type="InterPro" id="IPR007110">
    <property type="entry name" value="Ig-like_dom"/>
</dbReference>
<organism evidence="8">
    <name type="scientific">Equus asinus asinus</name>
    <dbReference type="NCBI Taxonomy" id="83772"/>
    <lineage>
        <taxon>Eukaryota</taxon>
        <taxon>Metazoa</taxon>
        <taxon>Chordata</taxon>
        <taxon>Craniata</taxon>
        <taxon>Vertebrata</taxon>
        <taxon>Euteleostomi</taxon>
        <taxon>Mammalia</taxon>
        <taxon>Eutheria</taxon>
        <taxon>Laurasiatheria</taxon>
        <taxon>Perissodactyla</taxon>
        <taxon>Equidae</taxon>
        <taxon>Equus</taxon>
    </lineage>
</organism>
<dbReference type="GO" id="GO:0016020">
    <property type="term" value="C:membrane"/>
    <property type="evidence" value="ECO:0007669"/>
    <property type="project" value="UniProtKB-SubCell"/>
</dbReference>
<keyword evidence="2" id="KW-0812">Transmembrane</keyword>
<dbReference type="InterPro" id="IPR036179">
    <property type="entry name" value="Ig-like_dom_sf"/>
</dbReference>
<keyword evidence="5" id="KW-0675">Receptor</keyword>
<dbReference type="InterPro" id="IPR013783">
    <property type="entry name" value="Ig-like_fold"/>
</dbReference>
<keyword evidence="3" id="KW-1133">Transmembrane helix</keyword>
<dbReference type="Gene3D" id="2.60.40.10">
    <property type="entry name" value="Immunoglobulins"/>
    <property type="match status" value="1"/>
</dbReference>
<dbReference type="FunFam" id="2.60.40.10:FF:001083">
    <property type="entry name" value="T cell receptor gamma constant 2"/>
    <property type="match status" value="1"/>
</dbReference>
<dbReference type="Ensembl" id="ENSEAST00005027947.1">
    <property type="protein sequence ID" value="ENSEASP00005025742.1"/>
    <property type="gene ID" value="ENSEASG00005017568.1"/>
</dbReference>
<evidence type="ECO:0000256" key="1">
    <source>
        <dbReference type="ARBA" id="ARBA00004370"/>
    </source>
</evidence>
<accession>A0A8C4MGQ7</accession>
<sequence>DRHLPADISPKPTIFLPSVAESNLHKAGTFLCLLENFFPDVIKVYWKENDGNTILESQQGNTMKTDNTYMKFSWLTVTGKSMDKEHKCIVQHEKNKGGVDQEILFPSVYKGTCI</sequence>
<feature type="domain" description="Ig-like" evidence="7">
    <location>
        <begin position="12"/>
        <end position="105"/>
    </location>
</feature>
<proteinExistence type="predicted"/>
<evidence type="ECO:0000256" key="6">
    <source>
        <dbReference type="ARBA" id="ARBA00023319"/>
    </source>
</evidence>